<sequence length="136" mass="14974">MTRCHAACVSWKDNWASEFRVVLSLAPRAGIQRLTEEDPLLGAKAARMEAAYQNGNKMFPLWTAAVFAGHLAGLDNYAVNTYSIAFIILRMVYNYIYVNQSTNIVAATRSLVWLAGFGVRMTILTKAANKPAVTAT</sequence>
<accession>A0A067PKJ1</accession>
<keyword evidence="2" id="KW-0812">Transmembrane</keyword>
<dbReference type="Proteomes" id="UP000027265">
    <property type="component" value="Unassembled WGS sequence"/>
</dbReference>
<proteinExistence type="predicted"/>
<dbReference type="Gene3D" id="1.20.120.550">
    <property type="entry name" value="Membrane associated eicosanoid/glutathione metabolism-like domain"/>
    <property type="match status" value="1"/>
</dbReference>
<protein>
    <submittedName>
        <fullName evidence="5">Uncharacterized protein</fullName>
    </submittedName>
</protein>
<dbReference type="AlphaFoldDB" id="A0A067PKJ1"/>
<organism evidence="5 6">
    <name type="scientific">Jaapia argillacea MUCL 33604</name>
    <dbReference type="NCBI Taxonomy" id="933084"/>
    <lineage>
        <taxon>Eukaryota</taxon>
        <taxon>Fungi</taxon>
        <taxon>Dikarya</taxon>
        <taxon>Basidiomycota</taxon>
        <taxon>Agaricomycotina</taxon>
        <taxon>Agaricomycetes</taxon>
        <taxon>Agaricomycetidae</taxon>
        <taxon>Jaapiales</taxon>
        <taxon>Jaapiaceae</taxon>
        <taxon>Jaapia</taxon>
    </lineage>
</organism>
<dbReference type="GO" id="GO:0016020">
    <property type="term" value="C:membrane"/>
    <property type="evidence" value="ECO:0007669"/>
    <property type="project" value="UniProtKB-SubCell"/>
</dbReference>
<keyword evidence="6" id="KW-1185">Reference proteome</keyword>
<dbReference type="SUPFAM" id="SSF161084">
    <property type="entry name" value="MAPEG domain-like"/>
    <property type="match status" value="1"/>
</dbReference>
<dbReference type="InParanoid" id="A0A067PKJ1"/>
<evidence type="ECO:0000256" key="3">
    <source>
        <dbReference type="ARBA" id="ARBA00022989"/>
    </source>
</evidence>
<dbReference type="InterPro" id="IPR023352">
    <property type="entry name" value="MAPEG-like_dom_sf"/>
</dbReference>
<gene>
    <name evidence="5" type="ORF">JAAARDRAFT_209471</name>
</gene>
<evidence type="ECO:0000256" key="4">
    <source>
        <dbReference type="ARBA" id="ARBA00023136"/>
    </source>
</evidence>
<dbReference type="PANTHER" id="PTHR35371">
    <property type="entry name" value="INNER MEMBRANE PROTEIN"/>
    <property type="match status" value="1"/>
</dbReference>
<evidence type="ECO:0000256" key="2">
    <source>
        <dbReference type="ARBA" id="ARBA00022692"/>
    </source>
</evidence>
<dbReference type="OrthoDB" id="2122304at2759"/>
<evidence type="ECO:0000313" key="5">
    <source>
        <dbReference type="EMBL" id="KDQ54380.1"/>
    </source>
</evidence>
<dbReference type="Pfam" id="PF01124">
    <property type="entry name" value="MAPEG"/>
    <property type="match status" value="1"/>
</dbReference>
<keyword evidence="4" id="KW-0472">Membrane</keyword>
<comment type="subcellular location">
    <subcellularLocation>
        <location evidence="1">Membrane</location>
    </subcellularLocation>
</comment>
<dbReference type="HOGENOM" id="CLU_1875737_0_0_1"/>
<name>A0A067PKJ1_9AGAM</name>
<keyword evidence="3" id="KW-1133">Transmembrane helix</keyword>
<dbReference type="PANTHER" id="PTHR35371:SF1">
    <property type="entry name" value="BLR7753 PROTEIN"/>
    <property type="match status" value="1"/>
</dbReference>
<dbReference type="InterPro" id="IPR001129">
    <property type="entry name" value="Membr-assoc_MAPEG"/>
</dbReference>
<evidence type="ECO:0000256" key="1">
    <source>
        <dbReference type="ARBA" id="ARBA00004370"/>
    </source>
</evidence>
<reference evidence="6" key="1">
    <citation type="journal article" date="2014" name="Proc. Natl. Acad. Sci. U.S.A.">
        <title>Extensive sampling of basidiomycete genomes demonstrates inadequacy of the white-rot/brown-rot paradigm for wood decay fungi.</title>
        <authorList>
            <person name="Riley R."/>
            <person name="Salamov A.A."/>
            <person name="Brown D.W."/>
            <person name="Nagy L.G."/>
            <person name="Floudas D."/>
            <person name="Held B.W."/>
            <person name="Levasseur A."/>
            <person name="Lombard V."/>
            <person name="Morin E."/>
            <person name="Otillar R."/>
            <person name="Lindquist E.A."/>
            <person name="Sun H."/>
            <person name="LaButti K.M."/>
            <person name="Schmutz J."/>
            <person name="Jabbour D."/>
            <person name="Luo H."/>
            <person name="Baker S.E."/>
            <person name="Pisabarro A.G."/>
            <person name="Walton J.D."/>
            <person name="Blanchette R.A."/>
            <person name="Henrissat B."/>
            <person name="Martin F."/>
            <person name="Cullen D."/>
            <person name="Hibbett D.S."/>
            <person name="Grigoriev I.V."/>
        </authorList>
    </citation>
    <scope>NUCLEOTIDE SEQUENCE [LARGE SCALE GENOMIC DNA]</scope>
    <source>
        <strain evidence="6">MUCL 33604</strain>
    </source>
</reference>
<evidence type="ECO:0000313" key="6">
    <source>
        <dbReference type="Proteomes" id="UP000027265"/>
    </source>
</evidence>
<dbReference type="EMBL" id="KL197729">
    <property type="protein sequence ID" value="KDQ54380.1"/>
    <property type="molecule type" value="Genomic_DNA"/>
</dbReference>